<evidence type="ECO:0000313" key="3">
    <source>
        <dbReference type="EMBL" id="VFQ69323.1"/>
    </source>
</evidence>
<keyword evidence="4" id="KW-1185">Reference proteome</keyword>
<name>A0A484KUC0_9ASTE</name>
<sequence>MDTRALLSLFIHCGGDWVENEKSEIQFKRNKQSKTQVIEWERSNEDFNALLMCIYREFGLQQSKHQLQVSYQSSRFGRELPPVIISSDKALGCFLRDKDVHSTCLCVVVTEIEERELENEIVKQQHAIDENEKEDQNGKKHDCVFRDVYFDCNLVFDKGSGHGHDGVVLNDEPNANVETFHCIGSNCTPNSPQPNHEVEVEVPKSTQEKVDVEVEIKNTTQEHVGVEVEHYTRFPDDFDFPVGEVDGEGESDGTFGDGSDLCVGYEFACEADLKRKMTEVAIVGCFETKTKKSDTTRYILRCRSANCSWMMRAFSAKDSPRFIIKKYNKLHNCAVGERKRNHRQTTSRYVGEIVLATLGGSREHIKPKTIMTLMQNKSMPITYTKAWLGRKFANEKLYGKPCDNYAKLPLYLHVLKEANNGRVYTNLEVDDDGCFKYVFIAFHACTSGFKFLRQVISVDGTFCKTLEKGVLLIAGKPCDNYAKLPLYLHVLKEANNGRVYTNLEVDDDGCFKIFKEFEDRYPIGARYISTIPKERWARAFFKTNRYNIMTTNGTESVNSVLRHTRTLPILALLNGMQSKTAEWRGKRHRELNALQNSSSPLTPDAEAYLRRRYPIALKLSTCLTDDIARELEINAYDLCDIRYTRGHVHLAYGETIYPVSAYEEWSANGLSLQHVKPPKTKKKRGKPQTKRIPSAGEKRRTSDLTCSRCHNKGHTIRTCRKNTQEQPEAEENTQETDSDIEPETQSDNGEEI</sequence>
<feature type="compositionally biased region" description="Basic residues" evidence="1">
    <location>
        <begin position="676"/>
        <end position="689"/>
    </location>
</feature>
<accession>A0A484KUC0</accession>
<dbReference type="Proteomes" id="UP000595140">
    <property type="component" value="Unassembled WGS sequence"/>
</dbReference>
<proteinExistence type="predicted"/>
<dbReference type="EMBL" id="OOIL02000779">
    <property type="protein sequence ID" value="VFQ69323.1"/>
    <property type="molecule type" value="Genomic_DNA"/>
</dbReference>
<organism evidence="3 4">
    <name type="scientific">Cuscuta campestris</name>
    <dbReference type="NCBI Taxonomy" id="132261"/>
    <lineage>
        <taxon>Eukaryota</taxon>
        <taxon>Viridiplantae</taxon>
        <taxon>Streptophyta</taxon>
        <taxon>Embryophyta</taxon>
        <taxon>Tracheophyta</taxon>
        <taxon>Spermatophyta</taxon>
        <taxon>Magnoliopsida</taxon>
        <taxon>eudicotyledons</taxon>
        <taxon>Gunneridae</taxon>
        <taxon>Pentapetalae</taxon>
        <taxon>asterids</taxon>
        <taxon>lamiids</taxon>
        <taxon>Solanales</taxon>
        <taxon>Convolvulaceae</taxon>
        <taxon>Cuscuteae</taxon>
        <taxon>Cuscuta</taxon>
        <taxon>Cuscuta subgen. Grammica</taxon>
        <taxon>Cuscuta sect. Cleistogrammica</taxon>
    </lineage>
</organism>
<gene>
    <name evidence="3" type="ORF">CCAM_LOCUS11099</name>
</gene>
<feature type="region of interest" description="Disordered" evidence="1">
    <location>
        <begin position="673"/>
        <end position="752"/>
    </location>
</feature>
<dbReference type="InterPro" id="IPR004332">
    <property type="entry name" value="Transposase_MuDR"/>
</dbReference>
<reference evidence="3 4" key="1">
    <citation type="submission" date="2018-04" db="EMBL/GenBank/DDBJ databases">
        <authorList>
            <person name="Vogel A."/>
        </authorList>
    </citation>
    <scope>NUCLEOTIDE SEQUENCE [LARGE SCALE GENOMIC DNA]</scope>
</reference>
<protein>
    <recommendedName>
        <fullName evidence="2">Transposase MuDR plant domain-containing protein</fullName>
    </recommendedName>
</protein>
<evidence type="ECO:0000313" key="4">
    <source>
        <dbReference type="Proteomes" id="UP000595140"/>
    </source>
</evidence>
<dbReference type="PANTHER" id="PTHR31973">
    <property type="entry name" value="POLYPROTEIN, PUTATIVE-RELATED"/>
    <property type="match status" value="1"/>
</dbReference>
<dbReference type="Pfam" id="PF03108">
    <property type="entry name" value="DBD_Tnp_Mut"/>
    <property type="match status" value="1"/>
</dbReference>
<feature type="compositionally biased region" description="Acidic residues" evidence="1">
    <location>
        <begin position="727"/>
        <end position="752"/>
    </location>
</feature>
<dbReference type="OrthoDB" id="1113425at2759"/>
<feature type="compositionally biased region" description="Basic residues" evidence="1">
    <location>
        <begin position="709"/>
        <end position="720"/>
    </location>
</feature>
<evidence type="ECO:0000259" key="2">
    <source>
        <dbReference type="Pfam" id="PF03108"/>
    </source>
</evidence>
<dbReference type="PANTHER" id="PTHR31973:SF187">
    <property type="entry name" value="MUTATOR TRANSPOSASE MUDRA PROTEIN"/>
    <property type="match status" value="1"/>
</dbReference>
<feature type="domain" description="Transposase MuDR plant" evidence="2">
    <location>
        <begin position="261"/>
        <end position="324"/>
    </location>
</feature>
<dbReference type="AlphaFoldDB" id="A0A484KUC0"/>
<evidence type="ECO:0000256" key="1">
    <source>
        <dbReference type="SAM" id="MobiDB-lite"/>
    </source>
</evidence>